<keyword evidence="3" id="KW-1185">Reference proteome</keyword>
<dbReference type="EC" id="2.7.7.65" evidence="2"/>
<dbReference type="Gene3D" id="3.30.70.270">
    <property type="match status" value="1"/>
</dbReference>
<dbReference type="SMART" id="SM00267">
    <property type="entry name" value="GGDEF"/>
    <property type="match status" value="1"/>
</dbReference>
<comment type="caution">
    <text evidence="2">The sequence shown here is derived from an EMBL/GenBank/DDBJ whole genome shotgun (WGS) entry which is preliminary data.</text>
</comment>
<dbReference type="InterPro" id="IPR029787">
    <property type="entry name" value="Nucleotide_cyclase"/>
</dbReference>
<dbReference type="EMBL" id="JBHMAF010000196">
    <property type="protein sequence ID" value="MFB9762026.1"/>
    <property type="molecule type" value="Genomic_DNA"/>
</dbReference>
<accession>A0ABV5WP56</accession>
<keyword evidence="2" id="KW-0808">Transferase</keyword>
<gene>
    <name evidence="2" type="ORF">ACFFMS_27755</name>
</gene>
<proteinExistence type="predicted"/>
<sequence length="432" mass="49548">MRLLHFLLTNTIFQDLLKDLEVNVLYVEEGGQMQPITEDWKPKCLFPANGIEEGWSTFQRVKPHIVILHVSGDAACSFVERMEHDKTRVVVICEAVDSNSVMKLLSLGVKHFVMPPITPQAVLKILHESLYKISLEKEAELQKSMLCTLMEFQSDLLFIVEDDEVTDCNTTFLHFFGYEDLSAYQENNITFADAFLEEKGYYVPFNKLAWIDDCLAGSKKVKMMNSVGEEFVFLVRSVAIPDDMSRFLVIGTDITEIEKEYKENERLATIDSLTNIYNRFKFQTLLQEQWNLAKRRRKPLSVVIFDVDDFKKVNDTYGHDHGDLVLAQIADLVSKHLHTNDVFARWGGEEFVLLLPNTTGKQAFVIAESLRFFIETKKFTGISKLTASFGVAEYSAGLSREEFVQRANEALSEAKQKGKNQVCLYRERKDKV</sequence>
<dbReference type="InterPro" id="IPR000160">
    <property type="entry name" value="GGDEF_dom"/>
</dbReference>
<dbReference type="PANTHER" id="PTHR45138:SF9">
    <property type="entry name" value="DIGUANYLATE CYCLASE DGCM-RELATED"/>
    <property type="match status" value="1"/>
</dbReference>
<feature type="domain" description="GGDEF" evidence="1">
    <location>
        <begin position="298"/>
        <end position="427"/>
    </location>
</feature>
<dbReference type="InterPro" id="IPR050469">
    <property type="entry name" value="Diguanylate_Cyclase"/>
</dbReference>
<dbReference type="PANTHER" id="PTHR45138">
    <property type="entry name" value="REGULATORY COMPONENTS OF SENSORY TRANSDUCTION SYSTEM"/>
    <property type="match status" value="1"/>
</dbReference>
<evidence type="ECO:0000313" key="2">
    <source>
        <dbReference type="EMBL" id="MFB9762026.1"/>
    </source>
</evidence>
<organism evidence="2 3">
    <name type="scientific">Ectobacillus funiculus</name>
    <dbReference type="NCBI Taxonomy" id="137993"/>
    <lineage>
        <taxon>Bacteria</taxon>
        <taxon>Bacillati</taxon>
        <taxon>Bacillota</taxon>
        <taxon>Bacilli</taxon>
        <taxon>Bacillales</taxon>
        <taxon>Bacillaceae</taxon>
        <taxon>Ectobacillus</taxon>
    </lineage>
</organism>
<name>A0ABV5WP56_9BACI</name>
<dbReference type="InterPro" id="IPR043128">
    <property type="entry name" value="Rev_trsase/Diguanyl_cyclase"/>
</dbReference>
<dbReference type="GO" id="GO:0052621">
    <property type="term" value="F:diguanylate cyclase activity"/>
    <property type="evidence" value="ECO:0007669"/>
    <property type="project" value="UniProtKB-EC"/>
</dbReference>
<dbReference type="Pfam" id="PF13188">
    <property type="entry name" value="PAS_8"/>
    <property type="match status" value="1"/>
</dbReference>
<dbReference type="InterPro" id="IPR011006">
    <property type="entry name" value="CheY-like_superfamily"/>
</dbReference>
<reference evidence="2 3" key="1">
    <citation type="submission" date="2024-09" db="EMBL/GenBank/DDBJ databases">
        <authorList>
            <person name="Sun Q."/>
            <person name="Mori K."/>
        </authorList>
    </citation>
    <scope>NUCLEOTIDE SEQUENCE [LARGE SCALE GENOMIC DNA]</scope>
    <source>
        <strain evidence="2 3">JCM 11201</strain>
    </source>
</reference>
<keyword evidence="2" id="KW-0548">Nucleotidyltransferase</keyword>
<dbReference type="Gene3D" id="3.40.50.2300">
    <property type="match status" value="1"/>
</dbReference>
<dbReference type="NCBIfam" id="TIGR00254">
    <property type="entry name" value="GGDEF"/>
    <property type="match status" value="1"/>
</dbReference>
<dbReference type="InterPro" id="IPR000014">
    <property type="entry name" value="PAS"/>
</dbReference>
<protein>
    <submittedName>
        <fullName evidence="2">Diguanylate cyclase</fullName>
        <ecNumber evidence="2">2.7.7.65</ecNumber>
    </submittedName>
</protein>
<evidence type="ECO:0000313" key="3">
    <source>
        <dbReference type="Proteomes" id="UP001589609"/>
    </source>
</evidence>
<dbReference type="Proteomes" id="UP001589609">
    <property type="component" value="Unassembled WGS sequence"/>
</dbReference>
<evidence type="ECO:0000259" key="1">
    <source>
        <dbReference type="PROSITE" id="PS50887"/>
    </source>
</evidence>
<dbReference type="SUPFAM" id="SSF55073">
    <property type="entry name" value="Nucleotide cyclase"/>
    <property type="match status" value="1"/>
</dbReference>
<dbReference type="PROSITE" id="PS50887">
    <property type="entry name" value="GGDEF"/>
    <property type="match status" value="1"/>
</dbReference>
<dbReference type="RefSeq" id="WP_379952313.1">
    <property type="nucleotide sequence ID" value="NZ_JBHMAF010000196.1"/>
</dbReference>
<dbReference type="Pfam" id="PF00990">
    <property type="entry name" value="GGDEF"/>
    <property type="match status" value="1"/>
</dbReference>
<dbReference type="SUPFAM" id="SSF52172">
    <property type="entry name" value="CheY-like"/>
    <property type="match status" value="1"/>
</dbReference>
<dbReference type="CDD" id="cd01949">
    <property type="entry name" value="GGDEF"/>
    <property type="match status" value="1"/>
</dbReference>